<gene>
    <name evidence="2" type="ORF">ATK74_0377</name>
</gene>
<feature type="region of interest" description="Disordered" evidence="1">
    <location>
        <begin position="46"/>
        <end position="72"/>
    </location>
</feature>
<protein>
    <submittedName>
        <fullName evidence="2">Uncharacterized protein</fullName>
    </submittedName>
</protein>
<organism evidence="2 3">
    <name type="scientific">Propionicimonas paludicola</name>
    <dbReference type="NCBI Taxonomy" id="185243"/>
    <lineage>
        <taxon>Bacteria</taxon>
        <taxon>Bacillati</taxon>
        <taxon>Actinomycetota</taxon>
        <taxon>Actinomycetes</taxon>
        <taxon>Propionibacteriales</taxon>
        <taxon>Nocardioidaceae</taxon>
        <taxon>Propionicimonas</taxon>
    </lineage>
</organism>
<dbReference type="EMBL" id="PDJC01000001">
    <property type="protein sequence ID" value="PFG15857.1"/>
    <property type="molecule type" value="Genomic_DNA"/>
</dbReference>
<accession>A0A2A9CN30</accession>
<evidence type="ECO:0000256" key="1">
    <source>
        <dbReference type="SAM" id="MobiDB-lite"/>
    </source>
</evidence>
<dbReference type="AlphaFoldDB" id="A0A2A9CN30"/>
<name>A0A2A9CN30_9ACTN</name>
<dbReference type="OrthoDB" id="2084383at2"/>
<proteinExistence type="predicted"/>
<reference evidence="2 3" key="1">
    <citation type="submission" date="2017-10" db="EMBL/GenBank/DDBJ databases">
        <title>Sequencing the genomes of 1000 actinobacteria strains.</title>
        <authorList>
            <person name="Klenk H.-P."/>
        </authorList>
    </citation>
    <scope>NUCLEOTIDE SEQUENCE [LARGE SCALE GENOMIC DNA]</scope>
    <source>
        <strain evidence="2 3">DSM 15597</strain>
    </source>
</reference>
<dbReference type="RefSeq" id="WP_098459456.1">
    <property type="nucleotide sequence ID" value="NZ_PDJC01000001.1"/>
</dbReference>
<evidence type="ECO:0000313" key="2">
    <source>
        <dbReference type="EMBL" id="PFG15857.1"/>
    </source>
</evidence>
<evidence type="ECO:0000313" key="3">
    <source>
        <dbReference type="Proteomes" id="UP000226079"/>
    </source>
</evidence>
<comment type="caution">
    <text evidence="2">The sequence shown here is derived from an EMBL/GenBank/DDBJ whole genome shotgun (WGS) entry which is preliminary data.</text>
</comment>
<dbReference type="Proteomes" id="UP000226079">
    <property type="component" value="Unassembled WGS sequence"/>
</dbReference>
<keyword evidence="3" id="KW-1185">Reference proteome</keyword>
<sequence>MSTLPTGVVIGVAVLLLGISGCSSAPVNVAAEVAVGAPAAMPADHATRPALGTDRTVHPAESWSAPDSGAKVSHGSGIVEFVGSSSITAIAAHSDLAVRGTVTAVSYTHVDGQPYTLSDVKVSEVLAGDAKVGDLITIVQPGGYIPLRIELATGQIDRSRVDPSLTQAEIDASFNAYHWDGQRFPEVGDDSIYFLTELTKAKAKSVVASTSLTGTYFRGWSDAGQFRATERNGGEAFTRHVDPAEVVPGDPDTGATISVTRLREVAQQIQS</sequence>